<evidence type="ECO:0000313" key="11">
    <source>
        <dbReference type="Proteomes" id="UP000569951"/>
    </source>
</evidence>
<evidence type="ECO:0000256" key="7">
    <source>
        <dbReference type="ARBA" id="ARBA00023136"/>
    </source>
</evidence>
<dbReference type="FunFam" id="1.10.3470.10:FF:000003">
    <property type="entry name" value="Iron ABC transporter permease SitD"/>
    <property type="match status" value="1"/>
</dbReference>
<feature type="transmembrane region" description="Helical" evidence="9">
    <location>
        <begin position="227"/>
        <end position="248"/>
    </location>
</feature>
<dbReference type="Pfam" id="PF00950">
    <property type="entry name" value="ABC-3"/>
    <property type="match status" value="1"/>
</dbReference>
<feature type="transmembrane region" description="Helical" evidence="9">
    <location>
        <begin position="99"/>
        <end position="117"/>
    </location>
</feature>
<dbReference type="InterPro" id="IPR001626">
    <property type="entry name" value="ABC_TroCD"/>
</dbReference>
<dbReference type="AlphaFoldDB" id="A0A841HVM6"/>
<dbReference type="RefSeq" id="WP_221276830.1">
    <property type="nucleotide sequence ID" value="NZ_JACHHG010000001.1"/>
</dbReference>
<dbReference type="GO" id="GO:0071281">
    <property type="term" value="P:cellular response to iron ion"/>
    <property type="evidence" value="ECO:0007669"/>
    <property type="project" value="UniProtKB-ARBA"/>
</dbReference>
<evidence type="ECO:0000256" key="6">
    <source>
        <dbReference type="ARBA" id="ARBA00022989"/>
    </source>
</evidence>
<keyword evidence="7 9" id="KW-0472">Membrane</keyword>
<sequence length="457" mass="47447">MNVLLEVFTDYTLRNVALGSALLGVVGGVVGAFAVLRRQSLLGDALSHAALPGICLAFLLAGAKVPLLLLIGGGVAGWLAALAMLAVLKYTRLPEDSALGVMLSAFFGFGVALLTFIQNGDNANQAGLDKFLFGQAATIVAADVATMALIGGLALVIVTLLYKEFKLVSFDPDYASTLGFPAGRLGALLTSLAALAVMVGLQTVGVVLMSAMLVAPAAAARQWTDRLGAMLALSALFGAASGLTGALISASAPQLPTGPFAIVAVSLILILSLLFAPLRGLVWDQLRSRGQRRTLQLDRALLDAHVLYNHAELSVAALAARQHTSEATAASRLRDLEARGLARPAEARWTLTESGLAQARILTGPGRGGPERDLERALIAAARLEEGQGVRLTALRHETGLPAGQVEALARELVGLGWAEPCPAGWELTEQGHAAAHRLEAQLRRAALTPARTGGAL</sequence>
<dbReference type="PANTHER" id="PTHR30477">
    <property type="entry name" value="ABC-TRANSPORTER METAL-BINDING PROTEIN"/>
    <property type="match status" value="1"/>
</dbReference>
<evidence type="ECO:0000256" key="2">
    <source>
        <dbReference type="ARBA" id="ARBA00008034"/>
    </source>
</evidence>
<protein>
    <submittedName>
        <fullName evidence="10">Manganese/zinc/iron transport system permease protein</fullName>
    </submittedName>
</protein>
<evidence type="ECO:0000256" key="9">
    <source>
        <dbReference type="SAM" id="Phobius"/>
    </source>
</evidence>
<keyword evidence="6 9" id="KW-1133">Transmembrane helix</keyword>
<keyword evidence="3 8" id="KW-0813">Transport</keyword>
<dbReference type="GO" id="GO:0055085">
    <property type="term" value="P:transmembrane transport"/>
    <property type="evidence" value="ECO:0007669"/>
    <property type="project" value="InterPro"/>
</dbReference>
<evidence type="ECO:0000256" key="4">
    <source>
        <dbReference type="ARBA" id="ARBA00022475"/>
    </source>
</evidence>
<dbReference type="GO" id="GO:0043190">
    <property type="term" value="C:ATP-binding cassette (ABC) transporter complex"/>
    <property type="evidence" value="ECO:0007669"/>
    <property type="project" value="InterPro"/>
</dbReference>
<evidence type="ECO:0000313" key="10">
    <source>
        <dbReference type="EMBL" id="MBB6096883.1"/>
    </source>
</evidence>
<dbReference type="CDD" id="cd06550">
    <property type="entry name" value="TM_ABC_iron-siderophores_like"/>
    <property type="match status" value="1"/>
</dbReference>
<feature type="transmembrane region" description="Helical" evidence="9">
    <location>
        <begin position="67"/>
        <end position="87"/>
    </location>
</feature>
<proteinExistence type="inferred from homology"/>
<keyword evidence="5 8" id="KW-0812">Transmembrane</keyword>
<feature type="transmembrane region" description="Helical" evidence="9">
    <location>
        <begin position="16"/>
        <end position="36"/>
    </location>
</feature>
<gene>
    <name evidence="10" type="ORF">HNR42_000295</name>
</gene>
<dbReference type="Proteomes" id="UP000569951">
    <property type="component" value="Unassembled WGS sequence"/>
</dbReference>
<dbReference type="GO" id="GO:0010043">
    <property type="term" value="P:response to zinc ion"/>
    <property type="evidence" value="ECO:0007669"/>
    <property type="project" value="TreeGrafter"/>
</dbReference>
<dbReference type="InterPro" id="IPR037294">
    <property type="entry name" value="ABC_BtuC-like"/>
</dbReference>
<name>A0A841HVM6_9DEIO</name>
<reference evidence="10 11" key="1">
    <citation type="submission" date="2020-08" db="EMBL/GenBank/DDBJ databases">
        <title>Genomic Encyclopedia of Type Strains, Phase IV (KMG-IV): sequencing the most valuable type-strain genomes for metagenomic binning, comparative biology and taxonomic classification.</title>
        <authorList>
            <person name="Goeker M."/>
        </authorList>
    </citation>
    <scope>NUCLEOTIDE SEQUENCE [LARGE SCALE GENOMIC DNA]</scope>
    <source>
        <strain evidence="10 11">DSM 21458</strain>
    </source>
</reference>
<organism evidence="10 11">
    <name type="scientific">Deinobacterium chartae</name>
    <dbReference type="NCBI Taxonomy" id="521158"/>
    <lineage>
        <taxon>Bacteria</taxon>
        <taxon>Thermotogati</taxon>
        <taxon>Deinococcota</taxon>
        <taxon>Deinococci</taxon>
        <taxon>Deinococcales</taxon>
        <taxon>Deinococcaceae</taxon>
        <taxon>Deinobacterium</taxon>
    </lineage>
</organism>
<evidence type="ECO:0000256" key="1">
    <source>
        <dbReference type="ARBA" id="ARBA00004651"/>
    </source>
</evidence>
<feature type="transmembrane region" description="Helical" evidence="9">
    <location>
        <begin position="260"/>
        <end position="282"/>
    </location>
</feature>
<dbReference type="PANTHER" id="PTHR30477:SF3">
    <property type="entry name" value="METAL TRANSPORT SYSTEM MEMBRANE PROTEIN CT_069-RELATED"/>
    <property type="match status" value="1"/>
</dbReference>
<comment type="subcellular location">
    <subcellularLocation>
        <location evidence="1 8">Cell membrane</location>
        <topology evidence="1 8">Multi-pass membrane protein</topology>
    </subcellularLocation>
</comment>
<comment type="similarity">
    <text evidence="2 8">Belongs to the ABC-3 integral membrane protein family.</text>
</comment>
<feature type="transmembrane region" description="Helical" evidence="9">
    <location>
        <begin position="137"/>
        <end position="162"/>
    </location>
</feature>
<dbReference type="SUPFAM" id="SSF81345">
    <property type="entry name" value="ABC transporter involved in vitamin B12 uptake, BtuC"/>
    <property type="match status" value="1"/>
</dbReference>
<evidence type="ECO:0000256" key="3">
    <source>
        <dbReference type="ARBA" id="ARBA00022448"/>
    </source>
</evidence>
<evidence type="ECO:0000256" key="5">
    <source>
        <dbReference type="ARBA" id="ARBA00022692"/>
    </source>
</evidence>
<accession>A0A841HVM6</accession>
<keyword evidence="4" id="KW-1003">Cell membrane</keyword>
<keyword evidence="11" id="KW-1185">Reference proteome</keyword>
<dbReference type="Gene3D" id="1.10.3470.10">
    <property type="entry name" value="ABC transporter involved in vitamin B12 uptake, BtuC"/>
    <property type="match status" value="1"/>
</dbReference>
<dbReference type="EMBL" id="JACHHG010000001">
    <property type="protein sequence ID" value="MBB6096883.1"/>
    <property type="molecule type" value="Genomic_DNA"/>
</dbReference>
<feature type="transmembrane region" description="Helical" evidence="9">
    <location>
        <begin position="41"/>
        <end position="61"/>
    </location>
</feature>
<comment type="caution">
    <text evidence="10">The sequence shown here is derived from an EMBL/GenBank/DDBJ whole genome shotgun (WGS) entry which is preliminary data.</text>
</comment>
<evidence type="ECO:0000256" key="8">
    <source>
        <dbReference type="RuleBase" id="RU003943"/>
    </source>
</evidence>